<comment type="caution">
    <text evidence="1">The sequence shown here is derived from an EMBL/GenBank/DDBJ whole genome shotgun (WGS) entry which is preliminary data.</text>
</comment>
<reference evidence="1 2" key="1">
    <citation type="submission" date="2020-10" db="EMBL/GenBank/DDBJ databases">
        <title>The Coptis chinensis genome and diversification of protoberbering-type alkaloids.</title>
        <authorList>
            <person name="Wang B."/>
            <person name="Shu S."/>
            <person name="Song C."/>
            <person name="Liu Y."/>
        </authorList>
    </citation>
    <scope>NUCLEOTIDE SEQUENCE [LARGE SCALE GENOMIC DNA]</scope>
    <source>
        <strain evidence="1">HL-2020</strain>
        <tissue evidence="1">Leaf</tissue>
    </source>
</reference>
<dbReference type="AlphaFoldDB" id="A0A835IRN0"/>
<organism evidence="1 2">
    <name type="scientific">Coptis chinensis</name>
    <dbReference type="NCBI Taxonomy" id="261450"/>
    <lineage>
        <taxon>Eukaryota</taxon>
        <taxon>Viridiplantae</taxon>
        <taxon>Streptophyta</taxon>
        <taxon>Embryophyta</taxon>
        <taxon>Tracheophyta</taxon>
        <taxon>Spermatophyta</taxon>
        <taxon>Magnoliopsida</taxon>
        <taxon>Ranunculales</taxon>
        <taxon>Ranunculaceae</taxon>
        <taxon>Coptidoideae</taxon>
        <taxon>Coptis</taxon>
    </lineage>
</organism>
<name>A0A835IRN0_9MAGN</name>
<protein>
    <submittedName>
        <fullName evidence="1">Uncharacterized protein</fullName>
    </submittedName>
</protein>
<evidence type="ECO:0000313" key="2">
    <source>
        <dbReference type="Proteomes" id="UP000631114"/>
    </source>
</evidence>
<accession>A0A835IRN0</accession>
<dbReference type="EMBL" id="JADFTS010000002">
    <property type="protein sequence ID" value="KAF9622324.1"/>
    <property type="molecule type" value="Genomic_DNA"/>
</dbReference>
<keyword evidence="2" id="KW-1185">Reference proteome</keyword>
<dbReference type="Gene3D" id="2.30.30.490">
    <property type="match status" value="1"/>
</dbReference>
<dbReference type="Proteomes" id="UP000631114">
    <property type="component" value="Unassembled WGS sequence"/>
</dbReference>
<gene>
    <name evidence="1" type="ORF">IFM89_031127</name>
</gene>
<dbReference type="InterPro" id="IPR043151">
    <property type="entry name" value="BAH_sf"/>
</dbReference>
<sequence length="244" mass="28368">MVSTSKRERWREFVAKREKEDLSPNVSSITDDYVDEYSDVEQKGLDDVENDQFLQQEEEEEAALQKGKLFVRKILNKRKNKEKITESNSWEDNSLCRFLGEAISVDEARRRWPFRYEKKDGKEEEVMIARRHFSQALVHGCVYNLYDDVHVQSLRLVMEYLRCYLHLEIHILGEMTLTRVVDWLALSSKRDEGIDLLKDKQALQHRIGDEFVREGDDLSWGQVLVARGADVAAAPSTKGETGSI</sequence>
<evidence type="ECO:0000313" key="1">
    <source>
        <dbReference type="EMBL" id="KAF9622324.1"/>
    </source>
</evidence>
<proteinExistence type="predicted"/>
<dbReference type="OrthoDB" id="1737880at2759"/>